<proteinExistence type="predicted"/>
<comment type="caution">
    <text evidence="1">The sequence shown here is derived from an EMBL/GenBank/DDBJ whole genome shotgun (WGS) entry which is preliminary data.</text>
</comment>
<dbReference type="InterPro" id="IPR011991">
    <property type="entry name" value="ArsR-like_HTH"/>
</dbReference>
<evidence type="ECO:0000313" key="1">
    <source>
        <dbReference type="EMBL" id="ELZ96675.1"/>
    </source>
</evidence>
<dbReference type="OrthoDB" id="290446at2157"/>
<dbReference type="RefSeq" id="WP_007273893.1">
    <property type="nucleotide sequence ID" value="NZ_AOLM01000006.1"/>
</dbReference>
<dbReference type="Pfam" id="PF12840">
    <property type="entry name" value="HTH_20"/>
    <property type="match status" value="1"/>
</dbReference>
<reference evidence="1 2" key="1">
    <citation type="journal article" date="2014" name="PLoS Genet.">
        <title>Phylogenetically driven sequencing of extremely halophilic archaea reveals strategies for static and dynamic osmo-response.</title>
        <authorList>
            <person name="Becker E.A."/>
            <person name="Seitzer P.M."/>
            <person name="Tritt A."/>
            <person name="Larsen D."/>
            <person name="Krusor M."/>
            <person name="Yao A.I."/>
            <person name="Wu D."/>
            <person name="Madern D."/>
            <person name="Eisen J.A."/>
            <person name="Darling A.E."/>
            <person name="Facciotti M.T."/>
        </authorList>
    </citation>
    <scope>NUCLEOTIDE SEQUENCE [LARGE SCALE GENOMIC DNA]</scope>
    <source>
        <strain evidence="1 2">ATCC BAA-897</strain>
    </source>
</reference>
<gene>
    <name evidence="1" type="ORF">C441_04014</name>
</gene>
<dbReference type="AlphaFoldDB" id="M0IIU2"/>
<dbReference type="InterPro" id="IPR036388">
    <property type="entry name" value="WH-like_DNA-bd_sf"/>
</dbReference>
<sequence length="115" mass="13131">MSEDCPTVEVLALLDDSYARDILTATSERPMSAKTLSEQCGASLPTIYRRAERLVDCGLLEERTELAEDGHHYSIYEARLRRLSVELEDGELHVNLEEEREPDVADRFTDMWEGV</sequence>
<dbReference type="EMBL" id="AOLM01000006">
    <property type="protein sequence ID" value="ELZ96675.1"/>
    <property type="molecule type" value="Genomic_DNA"/>
</dbReference>
<keyword evidence="2" id="KW-1185">Reference proteome</keyword>
<dbReference type="CDD" id="cd00090">
    <property type="entry name" value="HTH_ARSR"/>
    <property type="match status" value="1"/>
</dbReference>
<organism evidence="1 2">
    <name type="scientific">Haloferax sulfurifontis ATCC BAA-897</name>
    <dbReference type="NCBI Taxonomy" id="662480"/>
    <lineage>
        <taxon>Archaea</taxon>
        <taxon>Methanobacteriati</taxon>
        <taxon>Methanobacteriota</taxon>
        <taxon>Stenosarchaea group</taxon>
        <taxon>Halobacteria</taxon>
        <taxon>Halobacteriales</taxon>
        <taxon>Haloferacaceae</taxon>
        <taxon>Haloferax</taxon>
    </lineage>
</organism>
<dbReference type="Gene3D" id="1.10.10.10">
    <property type="entry name" value="Winged helix-like DNA-binding domain superfamily/Winged helix DNA-binding domain"/>
    <property type="match status" value="1"/>
</dbReference>
<name>M0IIU2_9EURY</name>
<dbReference type="Proteomes" id="UP000011508">
    <property type="component" value="Unassembled WGS sequence"/>
</dbReference>
<evidence type="ECO:0000313" key="2">
    <source>
        <dbReference type="Proteomes" id="UP000011508"/>
    </source>
</evidence>
<dbReference type="SUPFAM" id="SSF46785">
    <property type="entry name" value="Winged helix' DNA-binding domain"/>
    <property type="match status" value="1"/>
</dbReference>
<protein>
    <submittedName>
        <fullName evidence="1">ArsR family transcriptional regulator</fullName>
    </submittedName>
</protein>
<accession>M0IIU2</accession>
<dbReference type="InterPro" id="IPR036390">
    <property type="entry name" value="WH_DNA-bd_sf"/>
</dbReference>